<dbReference type="InterPro" id="IPR032875">
    <property type="entry name" value="Succ_CoA_lig_flav_dom"/>
</dbReference>
<dbReference type="SUPFAM" id="SSF51735">
    <property type="entry name" value="NAD(P)-binding Rossmann-fold domains"/>
    <property type="match status" value="1"/>
</dbReference>
<dbReference type="GO" id="GO:0006099">
    <property type="term" value="P:tricarboxylic acid cycle"/>
    <property type="evidence" value="ECO:0007669"/>
    <property type="project" value="UniProtKB-KW"/>
</dbReference>
<keyword evidence="1" id="KW-0816">Tricarboxylic acid cycle</keyword>
<dbReference type="PANTHER" id="PTHR42793">
    <property type="entry name" value="COA BINDING DOMAIN CONTAINING PROTEIN"/>
    <property type="match status" value="1"/>
</dbReference>
<keyword evidence="4" id="KW-0436">Ligase</keyword>
<dbReference type="PANTHER" id="PTHR42793:SF1">
    <property type="entry name" value="PEPTIDYL-LYSINE N-ACETYLTRANSFERASE PATZ"/>
    <property type="match status" value="1"/>
</dbReference>
<dbReference type="InterPro" id="IPR013815">
    <property type="entry name" value="ATP_grasp_subdomain_1"/>
</dbReference>
<dbReference type="InterPro" id="IPR036291">
    <property type="entry name" value="NAD(P)-bd_dom_sf"/>
</dbReference>
<reference evidence="4" key="1">
    <citation type="submission" date="2022-08" db="EMBL/GenBank/DDBJ databases">
        <authorList>
            <person name="Li F."/>
        </authorList>
    </citation>
    <scope>NUCLEOTIDE SEQUENCE</scope>
    <source>
        <strain evidence="4">MQZ15Z-1</strain>
    </source>
</reference>
<dbReference type="Gene3D" id="3.30.1490.20">
    <property type="entry name" value="ATP-grasp fold, A domain"/>
    <property type="match status" value="1"/>
</dbReference>
<dbReference type="GO" id="GO:0016874">
    <property type="term" value="F:ligase activity"/>
    <property type="evidence" value="ECO:0007669"/>
    <property type="project" value="UniProtKB-KW"/>
</dbReference>
<dbReference type="Gene3D" id="3.40.50.720">
    <property type="entry name" value="NAD(P)-binding Rossmann-like Domain"/>
    <property type="match status" value="1"/>
</dbReference>
<sequence length="688" mass="71108">MSAIERLLSPRSIAVVGASQREEATGTRVVKNLQVMGYEGRILPVNPRYEEILGLPCYPSLSELPEPPDAAFLAVPATAGPDLVEEAAKLGIKALFLNANGYADGDADGVALQQRIEAVARAEGIAISGPNNIGLVNVHDRAAIWTPRYMTPIRPGPVAVISQSGSVAIILSEDERKLGLAYVITAGNEAVVGVADYLASVAADPRVSVIMLFVETIREPERFAAAARAAAAAGKRVIAVKLGSSEGGRVAVQAHTGGLAGDDKLYDAYFDALGIIRVHDLDEMLETATLLAANPAPPPTPNTVVVTLSGGEAALFADLGHDMGLPYPPLAPETLAALRPAFPPYSRIGNPLDAWGLGFNAERFRLQMEALAADPSVGIVAVSVDAPGQGGGDVPYAIIMGEICGSIPTDKRFCFINNTSGTGVNAEVRAVLDTAGIAYLSGMRPALAAIKALRTPLAREIAPAPALPPLPEDEPSRFAFLREAGVPMVQTGKAADADEAVALASAYGYPVVLKGVAPSLPHKTELGLVKLGLGDEAGVRAAFAELSAILAANGAGPDAMVVVQAMASPGVELILGIRNEPGFGSFTLAGPGGVLVEVTAQSSLRMGPVDEEMARRMLDETVAGTLLRGVRGKAPFDFDAAARAIARLSEVGAALADRFAAIEINPLIVGPDGVAGVDVLFETHTAKA</sequence>
<dbReference type="SUPFAM" id="SSF52210">
    <property type="entry name" value="Succinyl-CoA synthetase domains"/>
    <property type="match status" value="2"/>
</dbReference>
<keyword evidence="5" id="KW-1185">Reference proteome</keyword>
<dbReference type="GO" id="GO:0005524">
    <property type="term" value="F:ATP binding"/>
    <property type="evidence" value="ECO:0007669"/>
    <property type="project" value="UniProtKB-UniRule"/>
</dbReference>
<dbReference type="SMART" id="SM00881">
    <property type="entry name" value="CoA_binding"/>
    <property type="match status" value="1"/>
</dbReference>
<dbReference type="AlphaFoldDB" id="A0A9X2T6C2"/>
<dbReference type="Gene3D" id="3.40.50.261">
    <property type="entry name" value="Succinyl-CoA synthetase domains"/>
    <property type="match status" value="2"/>
</dbReference>
<evidence type="ECO:0000256" key="1">
    <source>
        <dbReference type="ARBA" id="ARBA00022532"/>
    </source>
</evidence>
<dbReference type="Pfam" id="PF13549">
    <property type="entry name" value="ATP-grasp_5"/>
    <property type="match status" value="1"/>
</dbReference>
<organism evidence="4 5">
    <name type="scientific">Ancylobacter mangrovi</name>
    <dbReference type="NCBI Taxonomy" id="2972472"/>
    <lineage>
        <taxon>Bacteria</taxon>
        <taxon>Pseudomonadati</taxon>
        <taxon>Pseudomonadota</taxon>
        <taxon>Alphaproteobacteria</taxon>
        <taxon>Hyphomicrobiales</taxon>
        <taxon>Xanthobacteraceae</taxon>
        <taxon>Ancylobacter</taxon>
    </lineage>
</organism>
<dbReference type="EMBL" id="JANTHZ010000002">
    <property type="protein sequence ID" value="MCS0494783.1"/>
    <property type="molecule type" value="Genomic_DNA"/>
</dbReference>
<comment type="caution">
    <text evidence="4">The sequence shown here is derived from an EMBL/GenBank/DDBJ whole genome shotgun (WGS) entry which is preliminary data.</text>
</comment>
<evidence type="ECO:0000259" key="3">
    <source>
        <dbReference type="PROSITE" id="PS50975"/>
    </source>
</evidence>
<evidence type="ECO:0000313" key="4">
    <source>
        <dbReference type="EMBL" id="MCS0494783.1"/>
    </source>
</evidence>
<protein>
    <submittedName>
        <fullName evidence="4">Acetate--CoA ligase family protein</fullName>
    </submittedName>
</protein>
<dbReference type="Pfam" id="PF13380">
    <property type="entry name" value="CoA_binding_2"/>
    <property type="match status" value="1"/>
</dbReference>
<evidence type="ECO:0000313" key="5">
    <source>
        <dbReference type="Proteomes" id="UP001151088"/>
    </source>
</evidence>
<dbReference type="Proteomes" id="UP001151088">
    <property type="component" value="Unassembled WGS sequence"/>
</dbReference>
<dbReference type="InterPro" id="IPR003781">
    <property type="entry name" value="CoA-bd"/>
</dbReference>
<evidence type="ECO:0000256" key="2">
    <source>
        <dbReference type="PROSITE-ProRule" id="PRU00409"/>
    </source>
</evidence>
<accession>A0A9X2T6C2</accession>
<dbReference type="SUPFAM" id="SSF56059">
    <property type="entry name" value="Glutathione synthetase ATP-binding domain-like"/>
    <property type="match status" value="1"/>
</dbReference>
<dbReference type="InterPro" id="IPR016102">
    <property type="entry name" value="Succinyl-CoA_synth-like"/>
</dbReference>
<keyword evidence="2" id="KW-0547">Nucleotide-binding</keyword>
<dbReference type="InterPro" id="IPR011761">
    <property type="entry name" value="ATP-grasp"/>
</dbReference>
<dbReference type="RefSeq" id="WP_258731822.1">
    <property type="nucleotide sequence ID" value="NZ_JANTHZ010000002.1"/>
</dbReference>
<gene>
    <name evidence="4" type="ORF">NVS89_06705</name>
</gene>
<dbReference type="Pfam" id="PF13607">
    <property type="entry name" value="Succ_CoA_lig"/>
    <property type="match status" value="1"/>
</dbReference>
<dbReference type="Gene3D" id="3.30.470.20">
    <property type="entry name" value="ATP-grasp fold, B domain"/>
    <property type="match status" value="1"/>
</dbReference>
<keyword evidence="2" id="KW-0067">ATP-binding</keyword>
<dbReference type="GO" id="GO:0046872">
    <property type="term" value="F:metal ion binding"/>
    <property type="evidence" value="ECO:0007669"/>
    <property type="project" value="InterPro"/>
</dbReference>
<feature type="domain" description="ATP-grasp" evidence="3">
    <location>
        <begin position="478"/>
        <end position="514"/>
    </location>
</feature>
<dbReference type="PROSITE" id="PS50975">
    <property type="entry name" value="ATP_GRASP"/>
    <property type="match status" value="1"/>
</dbReference>
<name>A0A9X2T6C2_9HYPH</name>
<proteinExistence type="predicted"/>